<dbReference type="PANTHER" id="PTHR13696:SF99">
    <property type="entry name" value="COBYRINIC ACID AC-DIAMIDE SYNTHASE"/>
    <property type="match status" value="1"/>
</dbReference>
<reference evidence="2 3" key="1">
    <citation type="submission" date="2022-05" db="EMBL/GenBank/DDBJ databases">
        <authorList>
            <consortium name="Genoscope - CEA"/>
            <person name="William W."/>
        </authorList>
    </citation>
    <scope>NUCLEOTIDE SEQUENCE [LARGE SCALE GENOMIC DNA]</scope>
</reference>
<dbReference type="InterPro" id="IPR027417">
    <property type="entry name" value="P-loop_NTPase"/>
</dbReference>
<evidence type="ECO:0000313" key="2">
    <source>
        <dbReference type="EMBL" id="CAH3038670.1"/>
    </source>
</evidence>
<dbReference type="Proteomes" id="UP001159405">
    <property type="component" value="Unassembled WGS sequence"/>
</dbReference>
<dbReference type="CDD" id="cd02042">
    <property type="entry name" value="ParAB_family"/>
    <property type="match status" value="1"/>
</dbReference>
<organism evidence="2 3">
    <name type="scientific">Porites lobata</name>
    <dbReference type="NCBI Taxonomy" id="104759"/>
    <lineage>
        <taxon>Eukaryota</taxon>
        <taxon>Metazoa</taxon>
        <taxon>Cnidaria</taxon>
        <taxon>Anthozoa</taxon>
        <taxon>Hexacorallia</taxon>
        <taxon>Scleractinia</taxon>
        <taxon>Fungiina</taxon>
        <taxon>Poritidae</taxon>
        <taxon>Porites</taxon>
    </lineage>
</organism>
<dbReference type="Gene3D" id="3.40.50.300">
    <property type="entry name" value="P-loop containing nucleotide triphosphate hydrolases"/>
    <property type="match status" value="1"/>
</dbReference>
<accession>A0ABN8N0M2</accession>
<dbReference type="EMBL" id="CALNXK010000006">
    <property type="protein sequence ID" value="CAH3038670.1"/>
    <property type="molecule type" value="Genomic_DNA"/>
</dbReference>
<dbReference type="Pfam" id="PF13614">
    <property type="entry name" value="AAA_31"/>
    <property type="match status" value="2"/>
</dbReference>
<proteinExistence type="predicted"/>
<gene>
    <name evidence="2" type="ORF">PLOB_00039359</name>
</gene>
<protein>
    <recommendedName>
        <fullName evidence="1">AAA domain-containing protein</fullName>
    </recommendedName>
</protein>
<dbReference type="PANTHER" id="PTHR13696">
    <property type="entry name" value="P-LOOP CONTAINING NUCLEOSIDE TRIPHOSPHATE HYDROLASE"/>
    <property type="match status" value="1"/>
</dbReference>
<sequence length="379" mass="42915">MPLKESYVIWNNKGGVGKSTLTFHIASHYSRRNPTEKVLVIDLCPQANVSMALLSSKRVRGSEHLSTLYNANKTISFYLQRSIEPGPVINGREYLTAVHDFNDQMPSNLFLLCGDMYLELVGRHLEHERSGLVLPRNNPWVNTTSSIKSFIEGKEGRVTGVTEINDDAEVNEDWVVFVDTNPAFSVYTEIALAAAKKLIIPINADDFSVAAVRAMLDLVYGIRQRNDEPQDFQAYREYMFSSKAVKYGLRRPQIHLLVNNRTTHLTTQTQAETRAVKGFRAMGQKNLQVLFEAYRDHQETFSPRDEMPEINTIDRFQQLYFEDIRDFHTTAILCLHTGCPLGALSGKVDFADSGAASVKVDQTKKKTYLECLERLVGKL</sequence>
<keyword evidence="3" id="KW-1185">Reference proteome</keyword>
<comment type="caution">
    <text evidence="2">The sequence shown here is derived from an EMBL/GenBank/DDBJ whole genome shotgun (WGS) entry which is preliminary data.</text>
</comment>
<dbReference type="InterPro" id="IPR050678">
    <property type="entry name" value="DNA_Partitioning_ATPase"/>
</dbReference>
<feature type="domain" description="AAA" evidence="1">
    <location>
        <begin position="8"/>
        <end position="99"/>
    </location>
</feature>
<evidence type="ECO:0000259" key="1">
    <source>
        <dbReference type="Pfam" id="PF13614"/>
    </source>
</evidence>
<evidence type="ECO:0000313" key="3">
    <source>
        <dbReference type="Proteomes" id="UP001159405"/>
    </source>
</evidence>
<name>A0ABN8N0M2_9CNID</name>
<dbReference type="SUPFAM" id="SSF52540">
    <property type="entry name" value="P-loop containing nucleoside triphosphate hydrolases"/>
    <property type="match status" value="1"/>
</dbReference>
<dbReference type="InterPro" id="IPR025669">
    <property type="entry name" value="AAA_dom"/>
</dbReference>
<feature type="domain" description="AAA" evidence="1">
    <location>
        <begin position="175"/>
        <end position="225"/>
    </location>
</feature>